<feature type="transmembrane region" description="Helical" evidence="5">
    <location>
        <begin position="133"/>
        <end position="159"/>
    </location>
</feature>
<reference evidence="6 7" key="1">
    <citation type="submission" date="2016-03" db="EMBL/GenBank/DDBJ databases">
        <title>Choanephora cucurbitarum.</title>
        <authorList>
            <person name="Min B."/>
            <person name="Park H."/>
            <person name="Park J.-H."/>
            <person name="Shin H.-D."/>
            <person name="Choi I.-G."/>
        </authorList>
    </citation>
    <scope>NUCLEOTIDE SEQUENCE [LARGE SCALE GENOMIC DNA]</scope>
    <source>
        <strain evidence="6 7">KUS-F28377</strain>
    </source>
</reference>
<evidence type="ECO:0000256" key="3">
    <source>
        <dbReference type="ARBA" id="ARBA00022989"/>
    </source>
</evidence>
<comment type="subcellular location">
    <subcellularLocation>
        <location evidence="1">Membrane</location>
        <topology evidence="1">Multi-pass membrane protein</topology>
    </subcellularLocation>
</comment>
<keyword evidence="3 5" id="KW-1133">Transmembrane helix</keyword>
<dbReference type="InterPro" id="IPR036259">
    <property type="entry name" value="MFS_trans_sf"/>
</dbReference>
<evidence type="ECO:0000256" key="1">
    <source>
        <dbReference type="ARBA" id="ARBA00004141"/>
    </source>
</evidence>
<organism evidence="6 7">
    <name type="scientific">Choanephora cucurbitarum</name>
    <dbReference type="NCBI Taxonomy" id="101091"/>
    <lineage>
        <taxon>Eukaryota</taxon>
        <taxon>Fungi</taxon>
        <taxon>Fungi incertae sedis</taxon>
        <taxon>Mucoromycota</taxon>
        <taxon>Mucoromycotina</taxon>
        <taxon>Mucoromycetes</taxon>
        <taxon>Mucorales</taxon>
        <taxon>Mucorineae</taxon>
        <taxon>Choanephoraceae</taxon>
        <taxon>Choanephoroideae</taxon>
        <taxon>Choanephora</taxon>
    </lineage>
</organism>
<feature type="transmembrane region" description="Helical" evidence="5">
    <location>
        <begin position="20"/>
        <end position="37"/>
    </location>
</feature>
<feature type="transmembrane region" description="Helical" evidence="5">
    <location>
        <begin position="202"/>
        <end position="222"/>
    </location>
</feature>
<dbReference type="PANTHER" id="PTHR23507:SF1">
    <property type="entry name" value="FI18259P1-RELATED"/>
    <property type="match status" value="1"/>
</dbReference>
<evidence type="ECO:0000256" key="2">
    <source>
        <dbReference type="ARBA" id="ARBA00022692"/>
    </source>
</evidence>
<dbReference type="OrthoDB" id="3026777at2759"/>
<feature type="transmembrane region" description="Helical" evidence="5">
    <location>
        <begin position="305"/>
        <end position="325"/>
    </location>
</feature>
<gene>
    <name evidence="6" type="ORF">A0J61_03255</name>
</gene>
<dbReference type="GO" id="GO:0016020">
    <property type="term" value="C:membrane"/>
    <property type="evidence" value="ECO:0007669"/>
    <property type="project" value="UniProtKB-SubCell"/>
</dbReference>
<feature type="transmembrane region" description="Helical" evidence="5">
    <location>
        <begin position="171"/>
        <end position="190"/>
    </location>
</feature>
<evidence type="ECO:0000313" key="6">
    <source>
        <dbReference type="EMBL" id="OBZ88694.1"/>
    </source>
</evidence>
<dbReference type="Gene3D" id="1.20.1250.20">
    <property type="entry name" value="MFS general substrate transporter like domains"/>
    <property type="match status" value="1"/>
</dbReference>
<keyword evidence="2 5" id="KW-0812">Transmembrane</keyword>
<dbReference type="InParanoid" id="A0A1C7NN50"/>
<comment type="caution">
    <text evidence="6">The sequence shown here is derived from an EMBL/GenBank/DDBJ whole genome shotgun (WGS) entry which is preliminary data.</text>
</comment>
<name>A0A1C7NN50_9FUNG</name>
<dbReference type="Pfam" id="PF07690">
    <property type="entry name" value="MFS_1"/>
    <property type="match status" value="1"/>
</dbReference>
<dbReference type="GO" id="GO:0022857">
    <property type="term" value="F:transmembrane transporter activity"/>
    <property type="evidence" value="ECO:0007669"/>
    <property type="project" value="InterPro"/>
</dbReference>
<feature type="transmembrane region" description="Helical" evidence="5">
    <location>
        <begin position="74"/>
        <end position="93"/>
    </location>
</feature>
<accession>A0A1C7NN50</accession>
<dbReference type="EMBL" id="LUGH01000137">
    <property type="protein sequence ID" value="OBZ88694.1"/>
    <property type="molecule type" value="Genomic_DNA"/>
</dbReference>
<feature type="transmembrane region" description="Helical" evidence="5">
    <location>
        <begin position="433"/>
        <end position="452"/>
    </location>
</feature>
<dbReference type="PANTHER" id="PTHR23507">
    <property type="entry name" value="ZGC:174356"/>
    <property type="match status" value="1"/>
</dbReference>
<evidence type="ECO:0000313" key="7">
    <source>
        <dbReference type="Proteomes" id="UP000093000"/>
    </source>
</evidence>
<dbReference type="InterPro" id="IPR011701">
    <property type="entry name" value="MFS"/>
</dbReference>
<keyword evidence="7" id="KW-1185">Reference proteome</keyword>
<protein>
    <submittedName>
        <fullName evidence="6">Putative membrane protein C14C4.07</fullName>
    </submittedName>
</protein>
<proteinExistence type="predicted"/>
<evidence type="ECO:0000256" key="4">
    <source>
        <dbReference type="ARBA" id="ARBA00023136"/>
    </source>
</evidence>
<feature type="transmembrane region" description="Helical" evidence="5">
    <location>
        <begin position="105"/>
        <end position="127"/>
    </location>
</feature>
<evidence type="ECO:0000256" key="5">
    <source>
        <dbReference type="SAM" id="Phobius"/>
    </source>
</evidence>
<feature type="transmembrane region" description="Helical" evidence="5">
    <location>
        <begin position="346"/>
        <end position="373"/>
    </location>
</feature>
<dbReference type="SUPFAM" id="SSF103473">
    <property type="entry name" value="MFS general substrate transporter"/>
    <property type="match status" value="1"/>
</dbReference>
<keyword evidence="4 5" id="KW-0472">Membrane</keyword>
<dbReference type="FunCoup" id="A0A1C7NN50">
    <property type="interactions" value="33"/>
</dbReference>
<dbReference type="Proteomes" id="UP000093000">
    <property type="component" value="Unassembled WGS sequence"/>
</dbReference>
<sequence length="459" mass="50582">MREDTPLIGENSQRKGSPWYPIATMFLVAFSGSALLAPHVQLYTEIFCYVHYGKSDIPIQDCSIPPVQKMVSKAQAMIMFLTYASTLLSASLYGRLSDRKGRVLVLRISTIGSFLYVACDLITATYYKSIGVALMFIGPLVRGILVGDSVLMAAVQAYIADCTSKSSRTIIFARLMASLFIGSAVGPFISSLLLKHTQKVTHVFYLAFFVDLVNVVYTNFFIPETRSLSELQEASQTSKKSSFSSNINVFSALKVIVQEHPTRMARHALLWIAVADFLLSLVRRPPTLIYAMLKFKWTAYEGSLYYTYASFMKLMIMVCILPLLSKLFKKETHDESFDFDIWMVRIGIGIDAVCLALAGVASSGILFATAGMFQSFSMLAQPSIRGLITVMVSSNQVGELLGAIAILDSVANIVAHLGINTLYSATVSFMPNLTFFICALIALFSCSAAFLVKRKEAVF</sequence>
<dbReference type="AlphaFoldDB" id="A0A1C7NN50"/>